<proteinExistence type="predicted"/>
<dbReference type="EMBL" id="CAJQZP010000380">
    <property type="protein sequence ID" value="CAG4958623.1"/>
    <property type="molecule type" value="Genomic_DNA"/>
</dbReference>
<accession>A0A8S3WH47</accession>
<organism evidence="2 3">
    <name type="scientific">Parnassius apollo</name>
    <name type="common">Apollo butterfly</name>
    <name type="synonym">Papilio apollo</name>
    <dbReference type="NCBI Taxonomy" id="110799"/>
    <lineage>
        <taxon>Eukaryota</taxon>
        <taxon>Metazoa</taxon>
        <taxon>Ecdysozoa</taxon>
        <taxon>Arthropoda</taxon>
        <taxon>Hexapoda</taxon>
        <taxon>Insecta</taxon>
        <taxon>Pterygota</taxon>
        <taxon>Neoptera</taxon>
        <taxon>Endopterygota</taxon>
        <taxon>Lepidoptera</taxon>
        <taxon>Glossata</taxon>
        <taxon>Ditrysia</taxon>
        <taxon>Papilionoidea</taxon>
        <taxon>Papilionidae</taxon>
        <taxon>Parnassiinae</taxon>
        <taxon>Parnassini</taxon>
        <taxon>Parnassius</taxon>
        <taxon>Parnassius</taxon>
    </lineage>
</organism>
<dbReference type="OrthoDB" id="7480986at2759"/>
<reference evidence="2" key="1">
    <citation type="submission" date="2021-04" db="EMBL/GenBank/DDBJ databases">
        <authorList>
            <person name="Tunstrom K."/>
        </authorList>
    </citation>
    <scope>NUCLEOTIDE SEQUENCE</scope>
</reference>
<feature type="compositionally biased region" description="Polar residues" evidence="1">
    <location>
        <begin position="279"/>
        <end position="294"/>
    </location>
</feature>
<feature type="region of interest" description="Disordered" evidence="1">
    <location>
        <begin position="276"/>
        <end position="301"/>
    </location>
</feature>
<dbReference type="AlphaFoldDB" id="A0A8S3WH47"/>
<evidence type="ECO:0000313" key="2">
    <source>
        <dbReference type="EMBL" id="CAG4958623.1"/>
    </source>
</evidence>
<keyword evidence="3" id="KW-1185">Reference proteome</keyword>
<dbReference type="Proteomes" id="UP000691718">
    <property type="component" value="Unassembled WGS sequence"/>
</dbReference>
<feature type="region of interest" description="Disordered" evidence="1">
    <location>
        <begin position="1"/>
        <end position="48"/>
    </location>
</feature>
<feature type="compositionally biased region" description="Polar residues" evidence="1">
    <location>
        <begin position="13"/>
        <end position="28"/>
    </location>
</feature>
<comment type="caution">
    <text evidence="2">The sequence shown here is derived from an EMBL/GenBank/DDBJ whole genome shotgun (WGS) entry which is preliminary data.</text>
</comment>
<protein>
    <submittedName>
        <fullName evidence="2">(apollo) hypothetical protein</fullName>
    </submittedName>
</protein>
<sequence length="372" mass="42510">MQSEDADLRSPPGRTNDQSTNGSETKYQIKNVKDPTAQRNVDEDPEIAHKTKEYIPKPEPIFVTGIVNITPLRELIVKVEAIDKFTMTTLSSGHIIKLVPVDIETYKTIRDNLIKNNINHYTYKLKSERAYRVVISGLHASENIDMIKEELQAIRQIVNVLHRTTKEKLPLYFVDLEPQANNKDIFSINTSTMSKLQSKHLTRKKKYCNVRDVKDLGTVKINALDLFTQSHHPTSACTKTPESEAVCANCQGRNPASYKGCIKYKQYKEKILSLKPAQQPKQTNVTTHPKQSINENDKSTHHTGFSYAGVLKNKRNNSFTQSRVPILDASQQNITSLLDTMFERFQKIINDLMDRMIDQIIKLITRLTAQRD</sequence>
<evidence type="ECO:0000313" key="3">
    <source>
        <dbReference type="Proteomes" id="UP000691718"/>
    </source>
</evidence>
<name>A0A8S3WH47_PARAO</name>
<gene>
    <name evidence="2" type="ORF">PAPOLLO_LOCUS5977</name>
</gene>
<evidence type="ECO:0000256" key="1">
    <source>
        <dbReference type="SAM" id="MobiDB-lite"/>
    </source>
</evidence>